<dbReference type="PANTHER" id="PTHR12411">
    <property type="entry name" value="CYSTEINE PROTEASE FAMILY C1-RELATED"/>
    <property type="match status" value="1"/>
</dbReference>
<keyword evidence="2" id="KW-0732">Signal</keyword>
<dbReference type="InterPro" id="IPR000169">
    <property type="entry name" value="Pept_cys_AS"/>
</dbReference>
<gene>
    <name evidence="4" type="ORF">Bathy05g01560</name>
</gene>
<organism evidence="4 5">
    <name type="scientific">Bathycoccus prasinos</name>
    <dbReference type="NCBI Taxonomy" id="41875"/>
    <lineage>
        <taxon>Eukaryota</taxon>
        <taxon>Viridiplantae</taxon>
        <taxon>Chlorophyta</taxon>
        <taxon>Mamiellophyceae</taxon>
        <taxon>Mamiellales</taxon>
        <taxon>Bathycoccaceae</taxon>
        <taxon>Bathycoccus</taxon>
    </lineage>
</organism>
<protein>
    <submittedName>
        <fullName evidence="4">Cysteine proteinase, putative</fullName>
    </submittedName>
</protein>
<dbReference type="InterPro" id="IPR000668">
    <property type="entry name" value="Peptidase_C1A_C"/>
</dbReference>
<feature type="signal peptide" evidence="2">
    <location>
        <begin position="1"/>
        <end position="21"/>
    </location>
</feature>
<dbReference type="Gene3D" id="3.90.70.10">
    <property type="entry name" value="Cysteine proteinases"/>
    <property type="match status" value="1"/>
</dbReference>
<dbReference type="InterPro" id="IPR038765">
    <property type="entry name" value="Papain-like_cys_pep_sf"/>
</dbReference>
<evidence type="ECO:0000313" key="4">
    <source>
        <dbReference type="EMBL" id="CCO16493.1"/>
    </source>
</evidence>
<evidence type="ECO:0000313" key="5">
    <source>
        <dbReference type="Proteomes" id="UP000198341"/>
    </source>
</evidence>
<dbReference type="Pfam" id="PF00112">
    <property type="entry name" value="Peptidase_C1"/>
    <property type="match status" value="1"/>
</dbReference>
<feature type="domain" description="Peptidase C1A papain C-terminal" evidence="3">
    <location>
        <begin position="146"/>
        <end position="395"/>
    </location>
</feature>
<keyword evidence="5" id="KW-1185">Reference proteome</keyword>
<dbReference type="KEGG" id="bpg:Bathy05g01560"/>
<dbReference type="RefSeq" id="XP_007512935.1">
    <property type="nucleotide sequence ID" value="XM_007512873.1"/>
</dbReference>
<dbReference type="InterPro" id="IPR013128">
    <property type="entry name" value="Peptidase_C1A"/>
</dbReference>
<comment type="similarity">
    <text evidence="1">Belongs to the peptidase C1 family.</text>
</comment>
<evidence type="ECO:0000256" key="1">
    <source>
        <dbReference type="ARBA" id="ARBA00008455"/>
    </source>
</evidence>
<dbReference type="GeneID" id="19015659"/>
<dbReference type="GO" id="GO:0006508">
    <property type="term" value="P:proteolysis"/>
    <property type="evidence" value="ECO:0007669"/>
    <property type="project" value="InterPro"/>
</dbReference>
<dbReference type="GO" id="GO:0008234">
    <property type="term" value="F:cysteine-type peptidase activity"/>
    <property type="evidence" value="ECO:0007669"/>
    <property type="project" value="InterPro"/>
</dbReference>
<name>K8F4Q3_9CHLO</name>
<dbReference type="SUPFAM" id="SSF54001">
    <property type="entry name" value="Cysteine proteinases"/>
    <property type="match status" value="1"/>
</dbReference>
<dbReference type="PRINTS" id="PR00705">
    <property type="entry name" value="PAPAIN"/>
</dbReference>
<dbReference type="AlphaFoldDB" id="K8F4Q3"/>
<feature type="chain" id="PRO_5018764067" evidence="2">
    <location>
        <begin position="22"/>
        <end position="396"/>
    </location>
</feature>
<evidence type="ECO:0000256" key="2">
    <source>
        <dbReference type="SAM" id="SignalP"/>
    </source>
</evidence>
<dbReference type="SMART" id="SM00645">
    <property type="entry name" value="Pept_C1"/>
    <property type="match status" value="1"/>
</dbReference>
<dbReference type="PROSITE" id="PS00139">
    <property type="entry name" value="THIOL_PROTEASE_CYS"/>
    <property type="match status" value="1"/>
</dbReference>
<proteinExistence type="inferred from homology"/>
<dbReference type="EMBL" id="FO082274">
    <property type="protein sequence ID" value="CCO16493.1"/>
    <property type="molecule type" value="Genomic_DNA"/>
</dbReference>
<reference evidence="4 5" key="1">
    <citation type="submission" date="2011-10" db="EMBL/GenBank/DDBJ databases">
        <authorList>
            <person name="Genoscope - CEA"/>
        </authorList>
    </citation>
    <scope>NUCLEOTIDE SEQUENCE [LARGE SCALE GENOMIC DNA]</scope>
    <source>
        <strain evidence="4 5">RCC 1105</strain>
    </source>
</reference>
<accession>K8F4Q3</accession>
<evidence type="ECO:0000259" key="3">
    <source>
        <dbReference type="SMART" id="SM00645"/>
    </source>
</evidence>
<sequence length="396" mass="42984">MYGRMVKTAGIASLFLLAVAGKRNYYDDDKDIGGGFVSSMLSKEDQGLVDSSKAISSSSSFKILSQLGVQPISKVKSGGLIGGQQQEPQMILKSEFASMDDDERYSKEYIPYSMITPELGNWGQSTNTEEYKRDIKASFDPESLGLPRQFDARKEWAECKGLIGTVRDQGKCGSCWAVAATEVMNDRVCIAHGKTEELSPQYALSCYSAGAGCEGGNVIDTLQEAIEKGVPTGGMFGDSSSACLPYEFEACDHPCQVPGTIAEECPTTCADGTPISETEMMRPTSEPYECPPGDWKCITQELHKYGSMAVTFGPVCDDFYGHKHGVYEQPEGGKPLGLHATKIIGWGFEGDDEETGKGGKPYWIMINSWQNWGEHGVGRIGIGEMSIESEATSIKM</sequence>
<dbReference type="STRING" id="41875.K8F4Q3"/>
<dbReference type="eggNOG" id="KOG1543">
    <property type="taxonomic scope" value="Eukaryota"/>
</dbReference>
<dbReference type="OrthoDB" id="190265at2759"/>
<dbReference type="Proteomes" id="UP000198341">
    <property type="component" value="Chromosome 5"/>
</dbReference>